<dbReference type="EMBL" id="BPWL01000007">
    <property type="protein sequence ID" value="GJJ12266.1"/>
    <property type="molecule type" value="Genomic_DNA"/>
</dbReference>
<evidence type="ECO:0000313" key="3">
    <source>
        <dbReference type="Proteomes" id="UP001050691"/>
    </source>
</evidence>
<organism evidence="2 3">
    <name type="scientific">Clathrus columnatus</name>
    <dbReference type="NCBI Taxonomy" id="1419009"/>
    <lineage>
        <taxon>Eukaryota</taxon>
        <taxon>Fungi</taxon>
        <taxon>Dikarya</taxon>
        <taxon>Basidiomycota</taxon>
        <taxon>Agaricomycotina</taxon>
        <taxon>Agaricomycetes</taxon>
        <taxon>Phallomycetidae</taxon>
        <taxon>Phallales</taxon>
        <taxon>Clathraceae</taxon>
        <taxon>Clathrus</taxon>
    </lineage>
</organism>
<protein>
    <submittedName>
        <fullName evidence="2">Uncharacterized protein</fullName>
    </submittedName>
</protein>
<name>A0AAV5AH23_9AGAM</name>
<accession>A0AAV5AH23</accession>
<gene>
    <name evidence="2" type="ORF">Clacol_006507</name>
</gene>
<feature type="region of interest" description="Disordered" evidence="1">
    <location>
        <begin position="60"/>
        <end position="88"/>
    </location>
</feature>
<evidence type="ECO:0000313" key="2">
    <source>
        <dbReference type="EMBL" id="GJJ12266.1"/>
    </source>
</evidence>
<evidence type="ECO:0000256" key="1">
    <source>
        <dbReference type="SAM" id="MobiDB-lite"/>
    </source>
</evidence>
<dbReference type="AlphaFoldDB" id="A0AAV5AH23"/>
<comment type="caution">
    <text evidence="2">The sequence shown here is derived from an EMBL/GenBank/DDBJ whole genome shotgun (WGS) entry which is preliminary data.</text>
</comment>
<proteinExistence type="predicted"/>
<sequence length="235" mass="26083">MQELIAPRPLRLTATPSFAFYSPSHTSSSSSFIRSRHSSVRILSSPSADAFARISLSDGNDTEYATDRDRSSVGLDDNDVPPSSPRLSPEALEEFLSILQPVIMRNPESPIMRPRLDRPYSWCHKRNRSGGSDEYRSISEQHSGEEFDQVGDEIKYDARHWHYSSILSSPVSRSHTQNPLARCVSQDIDLSSYLIRAISPRISTPSILALAQSIPIPPSPFPSSSRGTSPQTVEV</sequence>
<dbReference type="Proteomes" id="UP001050691">
    <property type="component" value="Unassembled WGS sequence"/>
</dbReference>
<reference evidence="2" key="1">
    <citation type="submission" date="2021-10" db="EMBL/GenBank/DDBJ databases">
        <title>De novo Genome Assembly of Clathrus columnatus (Basidiomycota, Fungi) Using Illumina and Nanopore Sequence Data.</title>
        <authorList>
            <person name="Ogiso-Tanaka E."/>
            <person name="Itagaki H."/>
            <person name="Hosoya T."/>
            <person name="Hosaka K."/>
        </authorList>
    </citation>
    <scope>NUCLEOTIDE SEQUENCE</scope>
    <source>
        <strain evidence="2">MO-923</strain>
    </source>
</reference>
<keyword evidence="3" id="KW-1185">Reference proteome</keyword>